<proteinExistence type="predicted"/>
<dbReference type="AlphaFoldDB" id="A0AAV2BDZ9"/>
<accession>A0AAV2BDZ9</accession>
<evidence type="ECO:0000259" key="1">
    <source>
        <dbReference type="PROSITE" id="PS50097"/>
    </source>
</evidence>
<dbReference type="Gene3D" id="3.30.710.10">
    <property type="entry name" value="Potassium Channel Kv1.1, Chain A"/>
    <property type="match status" value="1"/>
</dbReference>
<reference evidence="2 3" key="1">
    <citation type="submission" date="2024-04" db="EMBL/GenBank/DDBJ databases">
        <authorList>
            <person name="Rising A."/>
            <person name="Reimegard J."/>
            <person name="Sonavane S."/>
            <person name="Akerstrom W."/>
            <person name="Nylinder S."/>
            <person name="Hedman E."/>
            <person name="Kallberg Y."/>
        </authorList>
    </citation>
    <scope>NUCLEOTIDE SEQUENCE [LARGE SCALE GENOMIC DNA]</scope>
</reference>
<dbReference type="PROSITE" id="PS50097">
    <property type="entry name" value="BTB"/>
    <property type="match status" value="1"/>
</dbReference>
<protein>
    <recommendedName>
        <fullName evidence="1">BTB domain-containing protein</fullName>
    </recommendedName>
</protein>
<dbReference type="InterPro" id="IPR011333">
    <property type="entry name" value="SKP1/BTB/POZ_sf"/>
</dbReference>
<keyword evidence="3" id="KW-1185">Reference proteome</keyword>
<dbReference type="SUPFAM" id="SSF54695">
    <property type="entry name" value="POZ domain"/>
    <property type="match status" value="1"/>
</dbReference>
<feature type="domain" description="BTB" evidence="1">
    <location>
        <begin position="28"/>
        <end position="92"/>
    </location>
</feature>
<gene>
    <name evidence="2" type="ORF">LARSCL_LOCUS18576</name>
</gene>
<comment type="caution">
    <text evidence="2">The sequence shown here is derived from an EMBL/GenBank/DDBJ whole genome shotgun (WGS) entry which is preliminary data.</text>
</comment>
<dbReference type="Pfam" id="PF00651">
    <property type="entry name" value="BTB"/>
    <property type="match status" value="1"/>
</dbReference>
<name>A0AAV2BDZ9_9ARAC</name>
<dbReference type="InterPro" id="IPR000210">
    <property type="entry name" value="BTB/POZ_dom"/>
</dbReference>
<organism evidence="2 3">
    <name type="scientific">Larinioides sclopetarius</name>
    <dbReference type="NCBI Taxonomy" id="280406"/>
    <lineage>
        <taxon>Eukaryota</taxon>
        <taxon>Metazoa</taxon>
        <taxon>Ecdysozoa</taxon>
        <taxon>Arthropoda</taxon>
        <taxon>Chelicerata</taxon>
        <taxon>Arachnida</taxon>
        <taxon>Araneae</taxon>
        <taxon>Araneomorphae</taxon>
        <taxon>Entelegynae</taxon>
        <taxon>Araneoidea</taxon>
        <taxon>Araneidae</taxon>
        <taxon>Larinioides</taxon>
    </lineage>
</organism>
<evidence type="ECO:0000313" key="3">
    <source>
        <dbReference type="Proteomes" id="UP001497382"/>
    </source>
</evidence>
<sequence length="188" mass="21612">MYNVSHKLPASPSVLDDLKAIYDNQSLTDVELKTETKTFPAHKVLLCVRSPVFTTMLSSDMREKNINIILIDDLEDDTVQQLLLFLYTDQLEDLCWDSAMKLYHAGDKYQIERLKVICSSFLVDNLDISSACELLILADTHSDSDLKVAVEDFIFRHDKQVFGSENWEKLTRINSELALKTMLLKYKT</sequence>
<dbReference type="EMBL" id="CAXIEN010000340">
    <property type="protein sequence ID" value="CAL1294167.1"/>
    <property type="molecule type" value="Genomic_DNA"/>
</dbReference>
<dbReference type="CDD" id="cd18186">
    <property type="entry name" value="BTB_POZ_ZBTB_KLHL-like"/>
    <property type="match status" value="1"/>
</dbReference>
<dbReference type="Gene3D" id="1.25.40.420">
    <property type="match status" value="1"/>
</dbReference>
<evidence type="ECO:0000313" key="2">
    <source>
        <dbReference type="EMBL" id="CAL1294167.1"/>
    </source>
</evidence>
<dbReference type="Proteomes" id="UP001497382">
    <property type="component" value="Unassembled WGS sequence"/>
</dbReference>
<dbReference type="SMART" id="SM00225">
    <property type="entry name" value="BTB"/>
    <property type="match status" value="1"/>
</dbReference>
<dbReference type="PANTHER" id="PTHR24413">
    <property type="entry name" value="SPECKLE-TYPE POZ PROTEIN"/>
    <property type="match status" value="1"/>
</dbReference>